<sequence length="99" mass="11570">MLIERRSVWKYAKDLTEDTVLLERSSLCTGLFNKGKWFPALHALDVHATRKVFHLFKEQQIPSSTHVEHITSKILARMKLSGFSSLAMLQFEWEDFYIA</sequence>
<gene>
    <name evidence="1" type="ORF">CEXT_418141</name>
</gene>
<comment type="caution">
    <text evidence="1">The sequence shown here is derived from an EMBL/GenBank/DDBJ whole genome shotgun (WGS) entry which is preliminary data.</text>
</comment>
<reference evidence="1 2" key="1">
    <citation type="submission" date="2021-06" db="EMBL/GenBank/DDBJ databases">
        <title>Caerostris extrusa draft genome.</title>
        <authorList>
            <person name="Kono N."/>
            <person name="Arakawa K."/>
        </authorList>
    </citation>
    <scope>NUCLEOTIDE SEQUENCE [LARGE SCALE GENOMIC DNA]</scope>
</reference>
<accession>A0AAV4WXH9</accession>
<dbReference type="Proteomes" id="UP001054945">
    <property type="component" value="Unassembled WGS sequence"/>
</dbReference>
<dbReference type="EMBL" id="BPLR01016956">
    <property type="protein sequence ID" value="GIY87595.1"/>
    <property type="molecule type" value="Genomic_DNA"/>
</dbReference>
<evidence type="ECO:0000313" key="2">
    <source>
        <dbReference type="Proteomes" id="UP001054945"/>
    </source>
</evidence>
<dbReference type="AlphaFoldDB" id="A0AAV4WXH9"/>
<proteinExistence type="predicted"/>
<organism evidence="1 2">
    <name type="scientific">Caerostris extrusa</name>
    <name type="common">Bark spider</name>
    <name type="synonym">Caerostris bankana</name>
    <dbReference type="NCBI Taxonomy" id="172846"/>
    <lineage>
        <taxon>Eukaryota</taxon>
        <taxon>Metazoa</taxon>
        <taxon>Ecdysozoa</taxon>
        <taxon>Arthropoda</taxon>
        <taxon>Chelicerata</taxon>
        <taxon>Arachnida</taxon>
        <taxon>Araneae</taxon>
        <taxon>Araneomorphae</taxon>
        <taxon>Entelegynae</taxon>
        <taxon>Araneoidea</taxon>
        <taxon>Araneidae</taxon>
        <taxon>Caerostris</taxon>
    </lineage>
</organism>
<evidence type="ECO:0000313" key="1">
    <source>
        <dbReference type="EMBL" id="GIY87595.1"/>
    </source>
</evidence>
<keyword evidence="2" id="KW-1185">Reference proteome</keyword>
<name>A0AAV4WXH9_CAEEX</name>
<protein>
    <submittedName>
        <fullName evidence="1">Uncharacterized protein</fullName>
    </submittedName>
</protein>